<keyword evidence="2" id="KW-0472">Membrane</keyword>
<dbReference type="PANTHER" id="PTHR30006">
    <property type="entry name" value="THIAMINE-BINDING PERIPLASMIC PROTEIN-RELATED"/>
    <property type="match status" value="1"/>
</dbReference>
<dbReference type="PANTHER" id="PTHR30006:SF2">
    <property type="entry name" value="ABC TRANSPORTER SUBSTRATE-BINDING PROTEIN"/>
    <property type="match status" value="1"/>
</dbReference>
<gene>
    <name evidence="3" type="ordered locus">SVI_2145</name>
</gene>
<dbReference type="GO" id="GO:0030976">
    <property type="term" value="F:thiamine pyrophosphate binding"/>
    <property type="evidence" value="ECO:0007669"/>
    <property type="project" value="TreeGrafter"/>
</dbReference>
<accession>D4ZKB7</accession>
<dbReference type="Gene3D" id="3.40.190.10">
    <property type="entry name" value="Periplasmic binding protein-like II"/>
    <property type="match status" value="2"/>
</dbReference>
<dbReference type="HOGENOM" id="CLU_775889_0_0_6"/>
<reference evidence="4" key="1">
    <citation type="journal article" date="2010" name="Mol. Biosyst.">
        <title>Complete genome sequence and comparative analysis of Shewanella violacea, a psychrophilic and piezophilic bacterium from deep sea floor sediments.</title>
        <authorList>
            <person name="Aono E."/>
            <person name="Baba T."/>
            <person name="Ara T."/>
            <person name="Nishi T."/>
            <person name="Nakamichi T."/>
            <person name="Inamoto E."/>
            <person name="Toyonaga H."/>
            <person name="Hasegawa M."/>
            <person name="Takai Y."/>
            <person name="Okumura Y."/>
            <person name="Baba M."/>
            <person name="Tomita M."/>
            <person name="Kato C."/>
            <person name="Oshima T."/>
            <person name="Nakasone K."/>
            <person name="Mori H."/>
        </authorList>
    </citation>
    <scope>NUCLEOTIDE SEQUENCE [LARGE SCALE GENOMIC DNA]</scope>
    <source>
        <strain evidence="4">JCM 10179 / CIP 106290 / LMG 19151 / DSS12</strain>
    </source>
</reference>
<keyword evidence="2" id="KW-0812">Transmembrane</keyword>
<feature type="transmembrane region" description="Helical" evidence="2">
    <location>
        <begin position="17"/>
        <end position="35"/>
    </location>
</feature>
<protein>
    <recommendedName>
        <fullName evidence="5">Spermidine/putrescine ABC transporter substrate-binding protein</fullName>
    </recommendedName>
</protein>
<evidence type="ECO:0000256" key="2">
    <source>
        <dbReference type="SAM" id="Phobius"/>
    </source>
</evidence>
<evidence type="ECO:0000313" key="3">
    <source>
        <dbReference type="EMBL" id="BAJ02116.1"/>
    </source>
</evidence>
<dbReference type="EMBL" id="AP011177">
    <property type="protein sequence ID" value="BAJ02116.1"/>
    <property type="molecule type" value="Genomic_DNA"/>
</dbReference>
<name>D4ZKB7_SHEVD</name>
<evidence type="ECO:0000313" key="4">
    <source>
        <dbReference type="Proteomes" id="UP000002350"/>
    </source>
</evidence>
<sequence>MTNRPTIRCSMTSITNMLIHSVIIVLSFVLTFFCVKDAQADNRLRVLTWEGYVTQEDVGKVNALLKKQGYKYRVEIVSPYAQGADQMFDLIRAKQCDITFLTLFFIKMQKEKTAKLIQAINIKSPRLTNYAHLYPNLIELDMGMNSKNQPLYIPWGGGIYGFYINRNKVIEEQVPQSVNALWLDKWKHKFSLNKSQEWYNLGLALMKQNLSPFSLYQALQEEDRQRVRQISDPKGQLQQELSSLYSAAGDFWETAPKFHPDLLIVSSWGPDIYAENAKGANWQLIDFKEGHMAWLDTINFVKGLEGRKLEAAEIFANYFISKQVQTRVSRELSMVPASKLAPANTMLGDAMSILKENMFVPPYDHSSYEIMKKMTDKASKDAKQDVSQESASH</sequence>
<dbReference type="eggNOG" id="COG0687">
    <property type="taxonomic scope" value="Bacteria"/>
</dbReference>
<dbReference type="GO" id="GO:0030975">
    <property type="term" value="F:thiamine binding"/>
    <property type="evidence" value="ECO:0007669"/>
    <property type="project" value="TreeGrafter"/>
</dbReference>
<dbReference type="AlphaFoldDB" id="D4ZKB7"/>
<dbReference type="STRING" id="637905.SVI_2145"/>
<dbReference type="GO" id="GO:0015888">
    <property type="term" value="P:thiamine transport"/>
    <property type="evidence" value="ECO:0007669"/>
    <property type="project" value="TreeGrafter"/>
</dbReference>
<organism evidence="3 4">
    <name type="scientific">Shewanella violacea (strain JCM 10179 / CIP 106290 / LMG 19151 / DSS12)</name>
    <dbReference type="NCBI Taxonomy" id="637905"/>
    <lineage>
        <taxon>Bacteria</taxon>
        <taxon>Pseudomonadati</taxon>
        <taxon>Pseudomonadota</taxon>
        <taxon>Gammaproteobacteria</taxon>
        <taxon>Alteromonadales</taxon>
        <taxon>Shewanellaceae</taxon>
        <taxon>Shewanella</taxon>
    </lineage>
</organism>
<proteinExistence type="predicted"/>
<keyword evidence="2" id="KW-1133">Transmembrane helix</keyword>
<dbReference type="KEGG" id="svo:SVI_2145"/>
<dbReference type="SUPFAM" id="SSF53850">
    <property type="entry name" value="Periplasmic binding protein-like II"/>
    <property type="match status" value="1"/>
</dbReference>
<evidence type="ECO:0008006" key="5">
    <source>
        <dbReference type="Google" id="ProtNLM"/>
    </source>
</evidence>
<dbReference type="Proteomes" id="UP000002350">
    <property type="component" value="Chromosome"/>
</dbReference>
<dbReference type="Pfam" id="PF13343">
    <property type="entry name" value="SBP_bac_6"/>
    <property type="match status" value="1"/>
</dbReference>
<keyword evidence="4" id="KW-1185">Reference proteome</keyword>
<evidence type="ECO:0000256" key="1">
    <source>
        <dbReference type="ARBA" id="ARBA00022729"/>
    </source>
</evidence>
<dbReference type="GO" id="GO:0030288">
    <property type="term" value="C:outer membrane-bounded periplasmic space"/>
    <property type="evidence" value="ECO:0007669"/>
    <property type="project" value="TreeGrafter"/>
</dbReference>
<keyword evidence="1" id="KW-0732">Signal</keyword>